<dbReference type="VEuPathDB" id="FungiDB:GLRG_01086"/>
<evidence type="ECO:0000256" key="1">
    <source>
        <dbReference type="SAM" id="MobiDB-lite"/>
    </source>
</evidence>
<reference evidence="3" key="1">
    <citation type="journal article" date="2012" name="Nat. Genet.">
        <title>Lifestyle transitions in plant pathogenic Colletotrichum fungi deciphered by genome and transcriptome analyses.</title>
        <authorList>
            <person name="O'Connell R.J."/>
            <person name="Thon M.R."/>
            <person name="Hacquard S."/>
            <person name="Amyotte S.G."/>
            <person name="Kleemann J."/>
            <person name="Torres M.F."/>
            <person name="Damm U."/>
            <person name="Buiate E.A."/>
            <person name="Epstein L."/>
            <person name="Alkan N."/>
            <person name="Altmueller J."/>
            <person name="Alvarado-Balderrama L."/>
            <person name="Bauser C.A."/>
            <person name="Becker C."/>
            <person name="Birren B.W."/>
            <person name="Chen Z."/>
            <person name="Choi J."/>
            <person name="Crouch J.A."/>
            <person name="Duvick J.P."/>
            <person name="Farman M.A."/>
            <person name="Gan P."/>
            <person name="Heiman D."/>
            <person name="Henrissat B."/>
            <person name="Howard R.J."/>
            <person name="Kabbage M."/>
            <person name="Koch C."/>
            <person name="Kracher B."/>
            <person name="Kubo Y."/>
            <person name="Law A.D."/>
            <person name="Lebrun M.-H."/>
            <person name="Lee Y.-H."/>
            <person name="Miyara I."/>
            <person name="Moore N."/>
            <person name="Neumann U."/>
            <person name="Nordstroem K."/>
            <person name="Panaccione D.G."/>
            <person name="Panstruga R."/>
            <person name="Place M."/>
            <person name="Proctor R.H."/>
            <person name="Prusky D."/>
            <person name="Rech G."/>
            <person name="Reinhardt R."/>
            <person name="Rollins J.A."/>
            <person name="Rounsley S."/>
            <person name="Schardl C.L."/>
            <person name="Schwartz D.C."/>
            <person name="Shenoy N."/>
            <person name="Shirasu K."/>
            <person name="Sikhakolli U.R."/>
            <person name="Stueber K."/>
            <person name="Sukno S.A."/>
            <person name="Sweigard J.A."/>
            <person name="Takano Y."/>
            <person name="Takahara H."/>
            <person name="Trail F."/>
            <person name="van der Does H.C."/>
            <person name="Voll L.M."/>
            <person name="Will I."/>
            <person name="Young S."/>
            <person name="Zeng Q."/>
            <person name="Zhang J."/>
            <person name="Zhou S."/>
            <person name="Dickman M.B."/>
            <person name="Schulze-Lefert P."/>
            <person name="Ver Loren van Themaat E."/>
            <person name="Ma L.-J."/>
            <person name="Vaillancourt L.J."/>
        </authorList>
    </citation>
    <scope>NUCLEOTIDE SEQUENCE [LARGE SCALE GENOMIC DNA]</scope>
    <source>
        <strain evidence="3">M1.001 / M2 / FGSC 10212</strain>
    </source>
</reference>
<dbReference type="EMBL" id="GG697333">
    <property type="protein sequence ID" value="EFQ25942.1"/>
    <property type="molecule type" value="Genomic_DNA"/>
</dbReference>
<feature type="compositionally biased region" description="Basic and acidic residues" evidence="1">
    <location>
        <begin position="106"/>
        <end position="124"/>
    </location>
</feature>
<sequence length="184" mass="18782">MSTISAQDKKPPSAGTKVDLGAAAPTRPESPGPVPADSLAAESASHGGEFAKNRGVDPNTLSSGGNDNGNSSSPRTGTGAGAAPGSGGASSKAEPAPTYVLNQYIRDPKGPHGKNIHEGIDDQGVKDGVQEAFRAEPGSENDPARVAERELLKSQTRAGRDAGPRETEISGQTVFERLDNDVQA</sequence>
<evidence type="ECO:0000313" key="3">
    <source>
        <dbReference type="Proteomes" id="UP000008782"/>
    </source>
</evidence>
<feature type="region of interest" description="Disordered" evidence="1">
    <location>
        <begin position="154"/>
        <end position="184"/>
    </location>
</feature>
<organism evidence="3">
    <name type="scientific">Colletotrichum graminicola (strain M1.001 / M2 / FGSC 10212)</name>
    <name type="common">Maize anthracnose fungus</name>
    <name type="synonym">Glomerella graminicola</name>
    <dbReference type="NCBI Taxonomy" id="645133"/>
    <lineage>
        <taxon>Eukaryota</taxon>
        <taxon>Fungi</taxon>
        <taxon>Dikarya</taxon>
        <taxon>Ascomycota</taxon>
        <taxon>Pezizomycotina</taxon>
        <taxon>Sordariomycetes</taxon>
        <taxon>Hypocreomycetidae</taxon>
        <taxon>Glomerellales</taxon>
        <taxon>Glomerellaceae</taxon>
        <taxon>Colletotrichum</taxon>
        <taxon>Colletotrichum graminicola species complex</taxon>
    </lineage>
</organism>
<dbReference type="Proteomes" id="UP000008782">
    <property type="component" value="Unassembled WGS sequence"/>
</dbReference>
<evidence type="ECO:0000313" key="2">
    <source>
        <dbReference type="EMBL" id="EFQ25942.1"/>
    </source>
</evidence>
<feature type="compositionally biased region" description="Basic and acidic residues" evidence="1">
    <location>
        <begin position="154"/>
        <end position="168"/>
    </location>
</feature>
<gene>
    <name evidence="2" type="ORF">GLRG_01086</name>
</gene>
<dbReference type="HOGENOM" id="CLU_116365_0_0_1"/>
<feature type="compositionally biased region" description="Gly residues" evidence="1">
    <location>
        <begin position="78"/>
        <end position="88"/>
    </location>
</feature>
<feature type="compositionally biased region" description="Low complexity" evidence="1">
    <location>
        <begin position="62"/>
        <end position="77"/>
    </location>
</feature>
<dbReference type="RefSeq" id="XP_008089962.1">
    <property type="nucleotide sequence ID" value="XM_008091771.1"/>
</dbReference>
<name>E3Q5H5_COLGM</name>
<dbReference type="eggNOG" id="ENOG502SRFI">
    <property type="taxonomic scope" value="Eukaryota"/>
</dbReference>
<feature type="region of interest" description="Disordered" evidence="1">
    <location>
        <begin position="1"/>
        <end position="124"/>
    </location>
</feature>
<dbReference type="AlphaFoldDB" id="E3Q5H5"/>
<dbReference type="OrthoDB" id="5383057at2759"/>
<dbReference type="GeneID" id="24406451"/>
<accession>E3Q5H5</accession>
<protein>
    <submittedName>
        <fullName evidence="2">Uncharacterized protein</fullName>
    </submittedName>
</protein>
<keyword evidence="3" id="KW-1185">Reference proteome</keyword>
<proteinExistence type="predicted"/>